<reference evidence="4 5" key="1">
    <citation type="submission" date="2017-06" db="EMBL/GenBank/DDBJ databases">
        <title>Draft genome sequence of anaerobic fermentative bacterium Anaeromicrobium sediminis DY2726D isolated from West Pacific Ocean sediments.</title>
        <authorList>
            <person name="Zeng X."/>
        </authorList>
    </citation>
    <scope>NUCLEOTIDE SEQUENCE [LARGE SCALE GENOMIC DNA]</scope>
    <source>
        <strain evidence="4 5">DY2726D</strain>
    </source>
</reference>
<dbReference type="InterPro" id="IPR058923">
    <property type="entry name" value="RCC1-like_dom"/>
</dbReference>
<protein>
    <recommendedName>
        <fullName evidence="3">RCC1-like domain-containing protein</fullName>
    </recommendedName>
</protein>
<dbReference type="PANTHER" id="PTHR22870:SF408">
    <property type="entry name" value="OS09G0560450 PROTEIN"/>
    <property type="match status" value="1"/>
</dbReference>
<gene>
    <name evidence="4" type="ORF">CCE28_17095</name>
</gene>
<dbReference type="Gene3D" id="2.130.10.30">
    <property type="entry name" value="Regulator of chromosome condensation 1/beta-lactamase-inhibitor protein II"/>
    <property type="match status" value="2"/>
</dbReference>
<feature type="region of interest" description="Disordered" evidence="2">
    <location>
        <begin position="343"/>
        <end position="367"/>
    </location>
</feature>
<dbReference type="InterPro" id="IPR011043">
    <property type="entry name" value="Gal_Oxase/kelch_b-propeller"/>
</dbReference>
<dbReference type="AlphaFoldDB" id="A0A267MF83"/>
<dbReference type="Proteomes" id="UP000216024">
    <property type="component" value="Unassembled WGS sequence"/>
</dbReference>
<comment type="caution">
    <text evidence="4">The sequence shown here is derived from an EMBL/GenBank/DDBJ whole genome shotgun (WGS) entry which is preliminary data.</text>
</comment>
<sequence length="367" mass="37673">MSCKNNMICQNNIGCQNNTLFSWGLNSFGQLGDGTNINKNIPVKVISGVTGLFNPIAISAGRFHSLAIDSNNRAWAWGRNDNGQLGDGTNTDSNIPVQVSKSTGLTNVIAISGARFHSLAIDCSGQAWAWGFNNRGQLGNGVTGGSSNIPVQVDTTTGLTNVISIAGGGNHSLAIDCNGQAWAWGRNNFGQLGNNTTTDSNTPVQVSGGTGLSNVIAIAGGNFHSLAIDCSGQAWAWGRNDDGQLGDGTNFNRDEPVQVIGLSNIIAIAAGRDHSLAIDSDGQAWAWGLNNRGQLGNGVTGGSSNTPVAVDTTTGLTNVIAIAGGQTHSLAIDSDGQAWAWGRNNSGQLGDGTNNNSNTPVQVSGGA</sequence>
<dbReference type="RefSeq" id="WP_095134945.1">
    <property type="nucleotide sequence ID" value="NZ_NIBG01000020.1"/>
</dbReference>
<dbReference type="Pfam" id="PF00415">
    <property type="entry name" value="RCC1"/>
    <property type="match status" value="3"/>
</dbReference>
<dbReference type="InterPro" id="IPR051210">
    <property type="entry name" value="Ub_ligase/GEF_domain"/>
</dbReference>
<dbReference type="SUPFAM" id="SSF50965">
    <property type="entry name" value="Galactose oxidase, central domain"/>
    <property type="match status" value="1"/>
</dbReference>
<evidence type="ECO:0000256" key="2">
    <source>
        <dbReference type="SAM" id="MobiDB-lite"/>
    </source>
</evidence>
<accession>A0A267MF83</accession>
<evidence type="ECO:0000256" key="1">
    <source>
        <dbReference type="ARBA" id="ARBA00022737"/>
    </source>
</evidence>
<keyword evidence="1" id="KW-0677">Repeat</keyword>
<dbReference type="PROSITE" id="PS50012">
    <property type="entry name" value="RCC1_3"/>
    <property type="match status" value="7"/>
</dbReference>
<dbReference type="SUPFAM" id="SSF50985">
    <property type="entry name" value="RCC1/BLIP-II"/>
    <property type="match status" value="1"/>
</dbReference>
<dbReference type="PRINTS" id="PR00633">
    <property type="entry name" value="RCCNDNSATION"/>
</dbReference>
<evidence type="ECO:0000259" key="3">
    <source>
        <dbReference type="Pfam" id="PF25390"/>
    </source>
</evidence>
<feature type="domain" description="RCC1-like" evidence="3">
    <location>
        <begin position="152"/>
        <end position="325"/>
    </location>
</feature>
<dbReference type="EMBL" id="NIBG01000020">
    <property type="protein sequence ID" value="PAB58052.1"/>
    <property type="molecule type" value="Genomic_DNA"/>
</dbReference>
<keyword evidence="5" id="KW-1185">Reference proteome</keyword>
<dbReference type="PROSITE" id="PS00626">
    <property type="entry name" value="RCC1_2"/>
    <property type="match status" value="4"/>
</dbReference>
<dbReference type="PANTHER" id="PTHR22870">
    <property type="entry name" value="REGULATOR OF CHROMOSOME CONDENSATION"/>
    <property type="match status" value="1"/>
</dbReference>
<evidence type="ECO:0000313" key="5">
    <source>
        <dbReference type="Proteomes" id="UP000216024"/>
    </source>
</evidence>
<dbReference type="Pfam" id="PF25390">
    <property type="entry name" value="WD40_RLD"/>
    <property type="match status" value="1"/>
</dbReference>
<name>A0A267MF83_9FIRM</name>
<dbReference type="InterPro" id="IPR009091">
    <property type="entry name" value="RCC1/BLIP-II"/>
</dbReference>
<evidence type="ECO:0000313" key="4">
    <source>
        <dbReference type="EMBL" id="PAB58052.1"/>
    </source>
</evidence>
<proteinExistence type="predicted"/>
<dbReference type="OrthoDB" id="27389at2"/>
<organism evidence="4 5">
    <name type="scientific">Anaeromicrobium sediminis</name>
    <dbReference type="NCBI Taxonomy" id="1478221"/>
    <lineage>
        <taxon>Bacteria</taxon>
        <taxon>Bacillati</taxon>
        <taxon>Bacillota</taxon>
        <taxon>Clostridia</taxon>
        <taxon>Peptostreptococcales</taxon>
        <taxon>Thermotaleaceae</taxon>
        <taxon>Anaeromicrobium</taxon>
    </lineage>
</organism>
<dbReference type="InterPro" id="IPR000408">
    <property type="entry name" value="Reg_chr_condens"/>
</dbReference>